<evidence type="ECO:0000256" key="5">
    <source>
        <dbReference type="ARBA" id="ARBA00023136"/>
    </source>
</evidence>
<evidence type="ECO:0000256" key="6">
    <source>
        <dbReference type="ARBA" id="ARBA00023180"/>
    </source>
</evidence>
<evidence type="ECO:0000256" key="7">
    <source>
        <dbReference type="SAM" id="Phobius"/>
    </source>
</evidence>
<sequence length="150" mass="16483">MRDLESLDLSNNMLSGEIPSDLAQLTFLEVFNVSYNRLSGPIPQGSQLVARDNSSFIGNLGLCGVPLSKKCGHVGGGPSLQDAPESDDKKKDSKSIDWIIRSLGCVGGFVVGCVLGKLYITDTYHEWFVETFGRRTRMTSRKTAAARRRR</sequence>
<name>A0A7C9CW10_OPUST</name>
<dbReference type="InterPro" id="IPR032675">
    <property type="entry name" value="LRR_dom_sf"/>
</dbReference>
<dbReference type="Pfam" id="PF00560">
    <property type="entry name" value="LRR_1"/>
    <property type="match status" value="2"/>
</dbReference>
<dbReference type="Gene3D" id="3.80.10.10">
    <property type="entry name" value="Ribonuclease Inhibitor"/>
    <property type="match status" value="1"/>
</dbReference>
<keyword evidence="2 7" id="KW-0812">Transmembrane</keyword>
<accession>A0A7C9CW10</accession>
<dbReference type="AlphaFoldDB" id="A0A7C9CW10"/>
<keyword evidence="6" id="KW-0325">Glycoprotein</keyword>
<dbReference type="GO" id="GO:0016020">
    <property type="term" value="C:membrane"/>
    <property type="evidence" value="ECO:0007669"/>
    <property type="project" value="UniProtKB-SubCell"/>
</dbReference>
<reference evidence="8" key="2">
    <citation type="submission" date="2020-07" db="EMBL/GenBank/DDBJ databases">
        <authorList>
            <person name="Vera ALvarez R."/>
            <person name="Arias-Moreno D.M."/>
            <person name="Jimenez-Jacinto V."/>
            <person name="Jimenez-Bremont J.F."/>
            <person name="Swaminathan K."/>
            <person name="Moose S.P."/>
            <person name="Guerrero-Gonzalez M.L."/>
            <person name="Marino-Ramirez L."/>
            <person name="Landsman D."/>
            <person name="Rodriguez-Kessler M."/>
            <person name="Delgado-Sanchez P."/>
        </authorList>
    </citation>
    <scope>NUCLEOTIDE SEQUENCE</scope>
    <source>
        <tissue evidence="8">Cladode</tissue>
    </source>
</reference>
<dbReference type="PROSITE" id="PS51450">
    <property type="entry name" value="LRR"/>
    <property type="match status" value="1"/>
</dbReference>
<evidence type="ECO:0000256" key="4">
    <source>
        <dbReference type="ARBA" id="ARBA00022989"/>
    </source>
</evidence>
<evidence type="ECO:0000256" key="1">
    <source>
        <dbReference type="ARBA" id="ARBA00004479"/>
    </source>
</evidence>
<feature type="transmembrane region" description="Helical" evidence="7">
    <location>
        <begin position="98"/>
        <end position="120"/>
    </location>
</feature>
<keyword evidence="5 7" id="KW-0472">Membrane</keyword>
<dbReference type="PRINTS" id="PR00019">
    <property type="entry name" value="LEURICHRPT"/>
</dbReference>
<dbReference type="InterPro" id="IPR046956">
    <property type="entry name" value="RLP23-like"/>
</dbReference>
<dbReference type="SUPFAM" id="SSF52058">
    <property type="entry name" value="L domain-like"/>
    <property type="match status" value="1"/>
</dbReference>
<keyword evidence="4 7" id="KW-1133">Transmembrane helix</keyword>
<evidence type="ECO:0000256" key="2">
    <source>
        <dbReference type="ARBA" id="ARBA00022692"/>
    </source>
</evidence>
<dbReference type="InterPro" id="IPR001611">
    <property type="entry name" value="Leu-rich_rpt"/>
</dbReference>
<dbReference type="EMBL" id="GISG01038512">
    <property type="protein sequence ID" value="MBA4622389.1"/>
    <property type="molecule type" value="Transcribed_RNA"/>
</dbReference>
<reference evidence="8" key="1">
    <citation type="journal article" date="2013" name="J. Plant Res.">
        <title>Effect of fungi and light on seed germination of three Opuntia species from semiarid lands of central Mexico.</title>
        <authorList>
            <person name="Delgado-Sanchez P."/>
            <person name="Jimenez-Bremont J.F."/>
            <person name="Guerrero-Gonzalez Mde L."/>
            <person name="Flores J."/>
        </authorList>
    </citation>
    <scope>NUCLEOTIDE SEQUENCE</scope>
    <source>
        <tissue evidence="8">Cladode</tissue>
    </source>
</reference>
<keyword evidence="3" id="KW-0732">Signal</keyword>
<comment type="subcellular location">
    <subcellularLocation>
        <location evidence="1">Membrane</location>
        <topology evidence="1">Single-pass type I membrane protein</topology>
    </subcellularLocation>
</comment>
<evidence type="ECO:0000313" key="8">
    <source>
        <dbReference type="EMBL" id="MBA4622389.1"/>
    </source>
</evidence>
<protein>
    <submittedName>
        <fullName evidence="8">Uncharacterized protein</fullName>
    </submittedName>
</protein>
<evidence type="ECO:0000256" key="3">
    <source>
        <dbReference type="ARBA" id="ARBA00022729"/>
    </source>
</evidence>
<organism evidence="8">
    <name type="scientific">Opuntia streptacantha</name>
    <name type="common">Prickly pear cactus</name>
    <name type="synonym">Opuntia cardona</name>
    <dbReference type="NCBI Taxonomy" id="393608"/>
    <lineage>
        <taxon>Eukaryota</taxon>
        <taxon>Viridiplantae</taxon>
        <taxon>Streptophyta</taxon>
        <taxon>Embryophyta</taxon>
        <taxon>Tracheophyta</taxon>
        <taxon>Spermatophyta</taxon>
        <taxon>Magnoliopsida</taxon>
        <taxon>eudicotyledons</taxon>
        <taxon>Gunneridae</taxon>
        <taxon>Pentapetalae</taxon>
        <taxon>Caryophyllales</taxon>
        <taxon>Cactineae</taxon>
        <taxon>Cactaceae</taxon>
        <taxon>Opuntioideae</taxon>
        <taxon>Opuntia</taxon>
    </lineage>
</organism>
<dbReference type="PANTHER" id="PTHR48063">
    <property type="entry name" value="LRR RECEPTOR-LIKE KINASE"/>
    <property type="match status" value="1"/>
</dbReference>
<proteinExistence type="predicted"/>